<gene>
    <name evidence="1" type="ORF">O6H91_18G055200</name>
</gene>
<evidence type="ECO:0000313" key="2">
    <source>
        <dbReference type="Proteomes" id="UP001162992"/>
    </source>
</evidence>
<keyword evidence="2" id="KW-1185">Reference proteome</keyword>
<name>A0ACC2B1D2_DIPCM</name>
<comment type="caution">
    <text evidence="1">The sequence shown here is derived from an EMBL/GenBank/DDBJ whole genome shotgun (WGS) entry which is preliminary data.</text>
</comment>
<dbReference type="EMBL" id="CM055109">
    <property type="protein sequence ID" value="KAJ7523581.1"/>
    <property type="molecule type" value="Genomic_DNA"/>
</dbReference>
<evidence type="ECO:0000313" key="1">
    <source>
        <dbReference type="EMBL" id="KAJ7523581.1"/>
    </source>
</evidence>
<sequence>MCVTAEKLWIVKTLSYRTMQQVVVQDQLPQRVEMELPRLTLMPKEPILMQPHTHLIVLVQNYTLSWYNYPAGNSGGRVRETANNRTATLLLKKCREIPYDLTRLYPVPLLNDSQWGRPCRPLFQWIPPLPASNGALSAAYKTRKLSENIHPLFAFMALGCVRSMPIGAGLPLDIHGLHESNLHRFIHDLSQMFPRDDIFYIACSCIEFLKVQQNGIYLVWVKTGGGLLQLEMLFQCYTQVSVILYISFLWYLVL</sequence>
<dbReference type="Proteomes" id="UP001162992">
    <property type="component" value="Chromosome 18"/>
</dbReference>
<reference evidence="2" key="1">
    <citation type="journal article" date="2024" name="Proc. Natl. Acad. Sci. U.S.A.">
        <title>Extraordinary preservation of gene collinearity over three hundred million years revealed in homosporous lycophytes.</title>
        <authorList>
            <person name="Li C."/>
            <person name="Wickell D."/>
            <person name="Kuo L.Y."/>
            <person name="Chen X."/>
            <person name="Nie B."/>
            <person name="Liao X."/>
            <person name="Peng D."/>
            <person name="Ji J."/>
            <person name="Jenkins J."/>
            <person name="Williams M."/>
            <person name="Shu S."/>
            <person name="Plott C."/>
            <person name="Barry K."/>
            <person name="Rajasekar S."/>
            <person name="Grimwood J."/>
            <person name="Han X."/>
            <person name="Sun S."/>
            <person name="Hou Z."/>
            <person name="He W."/>
            <person name="Dai G."/>
            <person name="Sun C."/>
            <person name="Schmutz J."/>
            <person name="Leebens-Mack J.H."/>
            <person name="Li F.W."/>
            <person name="Wang L."/>
        </authorList>
    </citation>
    <scope>NUCLEOTIDE SEQUENCE [LARGE SCALE GENOMIC DNA]</scope>
    <source>
        <strain evidence="2">cv. PW_Plant_1</strain>
    </source>
</reference>
<accession>A0ACC2B1D2</accession>
<organism evidence="1 2">
    <name type="scientific">Diphasiastrum complanatum</name>
    <name type="common">Issler's clubmoss</name>
    <name type="synonym">Lycopodium complanatum</name>
    <dbReference type="NCBI Taxonomy" id="34168"/>
    <lineage>
        <taxon>Eukaryota</taxon>
        <taxon>Viridiplantae</taxon>
        <taxon>Streptophyta</taxon>
        <taxon>Embryophyta</taxon>
        <taxon>Tracheophyta</taxon>
        <taxon>Lycopodiopsida</taxon>
        <taxon>Lycopodiales</taxon>
        <taxon>Lycopodiaceae</taxon>
        <taxon>Lycopodioideae</taxon>
        <taxon>Diphasiastrum</taxon>
    </lineage>
</organism>
<protein>
    <submittedName>
        <fullName evidence="1">Uncharacterized protein</fullName>
    </submittedName>
</protein>
<proteinExistence type="predicted"/>